<sequence length="199" mass="23048">MTTEKRIRPLFLVFPHNRLKTPLQVPRLSDEYQLRTYQKGDEVSLAKLLAYEGWKNDEEHINEFLDHVIPEGLFFVVHKDTGEVISTASALHHPSSPHWHFPFGGDMGYVITSPEHRGKGMGYAVSVAATVRLLQAGYKNIRVVTKDHRLSAIKIYLKIGFVPFLYTEDSEDRWSKICRNLNWSFTPKEWIKPDKQRAD</sequence>
<feature type="domain" description="N-acetyltransferase" evidence="1">
    <location>
        <begin position="32"/>
        <end position="179"/>
    </location>
</feature>
<dbReference type="GO" id="GO:0016747">
    <property type="term" value="F:acyltransferase activity, transferring groups other than amino-acyl groups"/>
    <property type="evidence" value="ECO:0007669"/>
    <property type="project" value="InterPro"/>
</dbReference>
<gene>
    <name evidence="2" type="ORF">MJA45_24650</name>
</gene>
<dbReference type="InterPro" id="IPR016181">
    <property type="entry name" value="Acyl_CoA_acyltransferase"/>
</dbReference>
<dbReference type="CDD" id="cd04301">
    <property type="entry name" value="NAT_SF"/>
    <property type="match status" value="1"/>
</dbReference>
<dbReference type="EMBL" id="CP130318">
    <property type="protein sequence ID" value="WNQ10773.1"/>
    <property type="molecule type" value="Genomic_DNA"/>
</dbReference>
<evidence type="ECO:0000259" key="1">
    <source>
        <dbReference type="PROSITE" id="PS51186"/>
    </source>
</evidence>
<protein>
    <submittedName>
        <fullName evidence="2">GNAT family N-acetyltransferase</fullName>
    </submittedName>
</protein>
<dbReference type="Proteomes" id="UP001305702">
    <property type="component" value="Chromosome"/>
</dbReference>
<reference evidence="2 3" key="1">
    <citation type="submission" date="2022-02" db="EMBL/GenBank/DDBJ databases">
        <title>Paenibacillus sp. MBLB1776 Whole Genome Shotgun Sequencing.</title>
        <authorList>
            <person name="Hwang C.Y."/>
            <person name="Cho E.-S."/>
            <person name="Seo M.-J."/>
        </authorList>
    </citation>
    <scope>NUCLEOTIDE SEQUENCE [LARGE SCALE GENOMIC DNA]</scope>
    <source>
        <strain evidence="2 3">MBLB1776</strain>
    </source>
</reference>
<evidence type="ECO:0000313" key="3">
    <source>
        <dbReference type="Proteomes" id="UP001305702"/>
    </source>
</evidence>
<accession>A0AA96LCZ3</accession>
<dbReference type="RefSeq" id="WP_315604548.1">
    <property type="nucleotide sequence ID" value="NZ_CP130318.1"/>
</dbReference>
<name>A0AA96LCZ3_9BACL</name>
<organism evidence="2 3">
    <name type="scientific">Paenibacillus aurantius</name>
    <dbReference type="NCBI Taxonomy" id="2918900"/>
    <lineage>
        <taxon>Bacteria</taxon>
        <taxon>Bacillati</taxon>
        <taxon>Bacillota</taxon>
        <taxon>Bacilli</taxon>
        <taxon>Bacillales</taxon>
        <taxon>Paenibacillaceae</taxon>
        <taxon>Paenibacillus</taxon>
    </lineage>
</organism>
<dbReference type="SUPFAM" id="SSF55729">
    <property type="entry name" value="Acyl-CoA N-acyltransferases (Nat)"/>
    <property type="match status" value="1"/>
</dbReference>
<dbReference type="PROSITE" id="PS51186">
    <property type="entry name" value="GNAT"/>
    <property type="match status" value="1"/>
</dbReference>
<dbReference type="Gene3D" id="3.40.630.30">
    <property type="match status" value="1"/>
</dbReference>
<keyword evidence="3" id="KW-1185">Reference proteome</keyword>
<dbReference type="KEGG" id="paun:MJA45_24650"/>
<proteinExistence type="predicted"/>
<dbReference type="InterPro" id="IPR000182">
    <property type="entry name" value="GNAT_dom"/>
</dbReference>
<dbReference type="Pfam" id="PF00583">
    <property type="entry name" value="Acetyltransf_1"/>
    <property type="match status" value="1"/>
</dbReference>
<dbReference type="AlphaFoldDB" id="A0AA96LCZ3"/>
<evidence type="ECO:0000313" key="2">
    <source>
        <dbReference type="EMBL" id="WNQ10773.1"/>
    </source>
</evidence>